<dbReference type="Proteomes" id="UP000438983">
    <property type="component" value="Chromosome"/>
</dbReference>
<evidence type="ECO:0000259" key="8">
    <source>
        <dbReference type="Pfam" id="PF02770"/>
    </source>
</evidence>
<dbReference type="InterPro" id="IPR037069">
    <property type="entry name" value="AcylCoA_DH/ox_N_sf"/>
</dbReference>
<dbReference type="Pfam" id="PF02770">
    <property type="entry name" value="Acyl-CoA_dh_M"/>
    <property type="match status" value="1"/>
</dbReference>
<dbReference type="InterPro" id="IPR009100">
    <property type="entry name" value="AcylCoA_DH/oxidase_NM_dom_sf"/>
</dbReference>
<dbReference type="PANTHER" id="PTHR43292">
    <property type="entry name" value="ACYL-COA DEHYDROGENASE"/>
    <property type="match status" value="1"/>
</dbReference>
<dbReference type="RefSeq" id="WP_158188570.1">
    <property type="nucleotide sequence ID" value="NZ_CP046902.1"/>
</dbReference>
<feature type="domain" description="Acyl-CoA dehydrogenase/oxidase N-terminal" evidence="9">
    <location>
        <begin position="9"/>
        <end position="118"/>
    </location>
</feature>
<dbReference type="InterPro" id="IPR052161">
    <property type="entry name" value="Mycobact_Acyl-CoA_DH"/>
</dbReference>
<dbReference type="FunFam" id="2.40.110.10:FF:000011">
    <property type="entry name" value="Acyl-CoA dehydrogenase FadE34"/>
    <property type="match status" value="1"/>
</dbReference>
<evidence type="ECO:0000259" key="9">
    <source>
        <dbReference type="Pfam" id="PF02771"/>
    </source>
</evidence>
<dbReference type="Gene3D" id="1.10.540.10">
    <property type="entry name" value="Acyl-CoA dehydrogenase/oxidase, N-terminal domain"/>
    <property type="match status" value="1"/>
</dbReference>
<dbReference type="InterPro" id="IPR036250">
    <property type="entry name" value="AcylCo_DH-like_C"/>
</dbReference>
<dbReference type="InterPro" id="IPR046373">
    <property type="entry name" value="Acyl-CoA_Oxase/DH_mid-dom_sf"/>
</dbReference>
<dbReference type="InterPro" id="IPR013786">
    <property type="entry name" value="AcylCoA_DH/ox_N"/>
</dbReference>
<proteinExistence type="inferred from homology"/>
<keyword evidence="3 6" id="KW-0285">Flavoprotein</keyword>
<dbReference type="GO" id="GO:0016627">
    <property type="term" value="F:oxidoreductase activity, acting on the CH-CH group of donors"/>
    <property type="evidence" value="ECO:0007669"/>
    <property type="project" value="InterPro"/>
</dbReference>
<comment type="similarity">
    <text evidence="2 6">Belongs to the acyl-CoA dehydrogenase family.</text>
</comment>
<feature type="domain" description="Acyl-CoA oxidase/dehydrogenase middle" evidence="8">
    <location>
        <begin position="122"/>
        <end position="216"/>
    </location>
</feature>
<dbReference type="GO" id="GO:0050660">
    <property type="term" value="F:flavin adenine dinucleotide binding"/>
    <property type="evidence" value="ECO:0007669"/>
    <property type="project" value="InterPro"/>
</dbReference>
<evidence type="ECO:0000256" key="5">
    <source>
        <dbReference type="ARBA" id="ARBA00023002"/>
    </source>
</evidence>
<dbReference type="OrthoDB" id="9769473at2"/>
<evidence type="ECO:0000256" key="2">
    <source>
        <dbReference type="ARBA" id="ARBA00009347"/>
    </source>
</evidence>
<dbReference type="AlphaFoldDB" id="A0A6I6LRS7"/>
<reference evidence="10 11" key="1">
    <citation type="submission" date="2019-12" db="EMBL/GenBank/DDBJ databases">
        <title>Complete genome sequence of Pseudomonas stutzeri.</title>
        <authorList>
            <person name="Lim S.R."/>
            <person name="Kim J.H."/>
        </authorList>
    </citation>
    <scope>NUCLEOTIDE SEQUENCE [LARGE SCALE GENOMIC DNA]</scope>
    <source>
        <strain evidence="10 11">PM101005</strain>
    </source>
</reference>
<keyword evidence="4 6" id="KW-0274">FAD</keyword>
<dbReference type="PANTHER" id="PTHR43292:SF3">
    <property type="entry name" value="ACYL-COA DEHYDROGENASE FADE29"/>
    <property type="match status" value="1"/>
</dbReference>
<evidence type="ECO:0000256" key="4">
    <source>
        <dbReference type="ARBA" id="ARBA00022827"/>
    </source>
</evidence>
<organism evidence="10 11">
    <name type="scientific">Stutzerimonas stutzeri</name>
    <name type="common">Pseudomonas stutzeri</name>
    <dbReference type="NCBI Taxonomy" id="316"/>
    <lineage>
        <taxon>Bacteria</taxon>
        <taxon>Pseudomonadati</taxon>
        <taxon>Pseudomonadota</taxon>
        <taxon>Gammaproteobacteria</taxon>
        <taxon>Pseudomonadales</taxon>
        <taxon>Pseudomonadaceae</taxon>
        <taxon>Stutzerimonas</taxon>
    </lineage>
</organism>
<dbReference type="SUPFAM" id="SSF47203">
    <property type="entry name" value="Acyl-CoA dehydrogenase C-terminal domain-like"/>
    <property type="match status" value="1"/>
</dbReference>
<dbReference type="SUPFAM" id="SSF56645">
    <property type="entry name" value="Acyl-CoA dehydrogenase NM domain-like"/>
    <property type="match status" value="1"/>
</dbReference>
<dbReference type="Pfam" id="PF00441">
    <property type="entry name" value="Acyl-CoA_dh_1"/>
    <property type="match status" value="1"/>
</dbReference>
<dbReference type="Pfam" id="PF02771">
    <property type="entry name" value="Acyl-CoA_dh_N"/>
    <property type="match status" value="1"/>
</dbReference>
<name>A0A6I6LRS7_STUST</name>
<feature type="domain" description="Acyl-CoA dehydrogenase/oxidase C-terminal" evidence="7">
    <location>
        <begin position="228"/>
        <end position="377"/>
    </location>
</feature>
<gene>
    <name evidence="10" type="ORF">GQA94_13935</name>
</gene>
<dbReference type="InterPro" id="IPR006091">
    <property type="entry name" value="Acyl-CoA_Oxase/DH_mid-dom"/>
</dbReference>
<accession>A0A6I6LRS7</accession>
<evidence type="ECO:0000256" key="1">
    <source>
        <dbReference type="ARBA" id="ARBA00001974"/>
    </source>
</evidence>
<comment type="cofactor">
    <cofactor evidence="1 6">
        <name>FAD</name>
        <dbReference type="ChEBI" id="CHEBI:57692"/>
    </cofactor>
</comment>
<dbReference type="Gene3D" id="2.40.110.10">
    <property type="entry name" value="Butyryl-CoA Dehydrogenase, subunit A, domain 2"/>
    <property type="match status" value="1"/>
</dbReference>
<protein>
    <submittedName>
        <fullName evidence="10">Acyl-CoA dehydrogenase</fullName>
    </submittedName>
</protein>
<dbReference type="InterPro" id="IPR009075">
    <property type="entry name" value="AcylCo_DH/oxidase_C"/>
</dbReference>
<evidence type="ECO:0000256" key="6">
    <source>
        <dbReference type="RuleBase" id="RU362125"/>
    </source>
</evidence>
<evidence type="ECO:0000313" key="10">
    <source>
        <dbReference type="EMBL" id="QGZ31106.1"/>
    </source>
</evidence>
<dbReference type="EMBL" id="CP046902">
    <property type="protein sequence ID" value="QGZ31106.1"/>
    <property type="molecule type" value="Genomic_DNA"/>
</dbReference>
<keyword evidence="5 6" id="KW-0560">Oxidoreductase</keyword>
<dbReference type="GO" id="GO:0005886">
    <property type="term" value="C:plasma membrane"/>
    <property type="evidence" value="ECO:0007669"/>
    <property type="project" value="TreeGrafter"/>
</dbReference>
<evidence type="ECO:0000259" key="7">
    <source>
        <dbReference type="Pfam" id="PF00441"/>
    </source>
</evidence>
<evidence type="ECO:0000313" key="11">
    <source>
        <dbReference type="Proteomes" id="UP000438983"/>
    </source>
</evidence>
<sequence length="381" mass="42943">MTDYNSMDDDSFRQTVRQWIAANYPDEIRNPPRRLGREETQGWYRALSRQGWLCPGWPVQYGGMGLSTGKQLIMIEEMEGYGCARLPDSGITMLGPLLIRYGTEAQRERFLPRILSGEDIWCQGYSEPNAGSDLASLRTEAVLRDGHWIINGQKTWTTMGTDANWIFLLARTERGAKPQQGISFILVPMDSPGIEVRPILNLELHGEFSEVFFNDVRVPQDHLVGEANKGWDMAKALLGFERIFLGSPKQSTFALERLARLAKALGLWGEPVFADRFTALRMDLECHKALYSRFAERLRRGETLGAEVSMLKIFQSELYQRISEVGLEIAGQDSGLLEPFRDDPELHPAGIFIQARPTTIYGGTNEIQRNILAKSLLGLAS</sequence>
<dbReference type="Gene3D" id="1.20.140.10">
    <property type="entry name" value="Butyryl-CoA Dehydrogenase, subunit A, domain 3"/>
    <property type="match status" value="1"/>
</dbReference>
<evidence type="ECO:0000256" key="3">
    <source>
        <dbReference type="ARBA" id="ARBA00022630"/>
    </source>
</evidence>